<dbReference type="FunFam" id="3.40.140.10:FF:000021">
    <property type="entry name" value="Deoxycytidylate deaminase"/>
    <property type="match status" value="1"/>
</dbReference>
<dbReference type="CDD" id="cd01286">
    <property type="entry name" value="deoxycytidylate_deaminase"/>
    <property type="match status" value="1"/>
</dbReference>
<protein>
    <submittedName>
        <fullName evidence="10">dCMP deaminase family protein</fullName>
    </submittedName>
</protein>
<evidence type="ECO:0000313" key="10">
    <source>
        <dbReference type="EMBL" id="QNM07520.1"/>
    </source>
</evidence>
<evidence type="ECO:0000256" key="8">
    <source>
        <dbReference type="PIRSR" id="PIRSR006019-2"/>
    </source>
</evidence>
<dbReference type="SUPFAM" id="SSF53927">
    <property type="entry name" value="Cytidine deaminase-like"/>
    <property type="match status" value="1"/>
</dbReference>
<comment type="similarity">
    <text evidence="2">Belongs to the cytidine and deoxycytidylate deaminase family.</text>
</comment>
<gene>
    <name evidence="10" type="ORF">H9Q79_11335</name>
</gene>
<feature type="binding site" evidence="8">
    <location>
        <position position="106"/>
    </location>
    <ligand>
        <name>Zn(2+)</name>
        <dbReference type="ChEBI" id="CHEBI:29105"/>
        <note>catalytic</note>
    </ligand>
</feature>
<dbReference type="InterPro" id="IPR002125">
    <property type="entry name" value="CMP_dCMP_dom"/>
</dbReference>
<dbReference type="GO" id="GO:0004132">
    <property type="term" value="F:dCMP deaminase activity"/>
    <property type="evidence" value="ECO:0007669"/>
    <property type="project" value="InterPro"/>
</dbReference>
<organism evidence="10 11">
    <name type="scientific">Wansuia hejianensis</name>
    <dbReference type="NCBI Taxonomy" id="2763667"/>
    <lineage>
        <taxon>Bacteria</taxon>
        <taxon>Bacillati</taxon>
        <taxon>Bacillota</taxon>
        <taxon>Clostridia</taxon>
        <taxon>Lachnospirales</taxon>
        <taxon>Lachnospiraceae</taxon>
        <taxon>Wansuia</taxon>
    </lineage>
</organism>
<reference evidence="10 11" key="1">
    <citation type="submission" date="2020-08" db="EMBL/GenBank/DDBJ databases">
        <authorList>
            <person name="Liu C."/>
            <person name="Sun Q."/>
        </authorList>
    </citation>
    <scope>NUCLEOTIDE SEQUENCE [LARGE SCALE GENOMIC DNA]</scope>
    <source>
        <strain evidence="10 11">NSJ-29</strain>
    </source>
</reference>
<keyword evidence="5" id="KW-0378">Hydrolase</keyword>
<dbReference type="Proteomes" id="UP000515860">
    <property type="component" value="Chromosome"/>
</dbReference>
<keyword evidence="4" id="KW-0545">Nucleotide biosynthesis</keyword>
<dbReference type="PROSITE" id="PS51747">
    <property type="entry name" value="CYT_DCMP_DEAMINASES_2"/>
    <property type="match status" value="1"/>
</dbReference>
<dbReference type="GO" id="GO:0005737">
    <property type="term" value="C:cytoplasm"/>
    <property type="evidence" value="ECO:0007669"/>
    <property type="project" value="TreeGrafter"/>
</dbReference>
<dbReference type="PIRSF" id="PIRSF006019">
    <property type="entry name" value="dCMP_deaminase"/>
    <property type="match status" value="1"/>
</dbReference>
<dbReference type="GO" id="GO:0009165">
    <property type="term" value="P:nucleotide biosynthetic process"/>
    <property type="evidence" value="ECO:0007669"/>
    <property type="project" value="UniProtKB-KW"/>
</dbReference>
<dbReference type="InterPro" id="IPR016473">
    <property type="entry name" value="dCMP_deaminase"/>
</dbReference>
<evidence type="ECO:0000256" key="6">
    <source>
        <dbReference type="ARBA" id="ARBA00022833"/>
    </source>
</evidence>
<dbReference type="InterPro" id="IPR016193">
    <property type="entry name" value="Cytidine_deaminase-like"/>
</dbReference>
<accession>A0A7G9G9N8</accession>
<evidence type="ECO:0000256" key="7">
    <source>
        <dbReference type="PIRSR" id="PIRSR006019-1"/>
    </source>
</evidence>
<dbReference type="Gene3D" id="3.40.140.10">
    <property type="entry name" value="Cytidine Deaminase, domain 2"/>
    <property type="match status" value="1"/>
</dbReference>
<dbReference type="InterPro" id="IPR015517">
    <property type="entry name" value="dCMP_deaminase-rel"/>
</dbReference>
<evidence type="ECO:0000256" key="5">
    <source>
        <dbReference type="ARBA" id="ARBA00022801"/>
    </source>
</evidence>
<proteinExistence type="inferred from homology"/>
<keyword evidence="3 8" id="KW-0479">Metal-binding</keyword>
<comment type="cofactor">
    <cofactor evidence="1 8">
        <name>Zn(2+)</name>
        <dbReference type="ChEBI" id="CHEBI:29105"/>
    </cofactor>
</comment>
<dbReference type="Pfam" id="PF00383">
    <property type="entry name" value="dCMP_cyt_deam_1"/>
    <property type="match status" value="1"/>
</dbReference>
<name>A0A7G9G9N8_9FIRM</name>
<dbReference type="GO" id="GO:0006220">
    <property type="term" value="P:pyrimidine nucleotide metabolic process"/>
    <property type="evidence" value="ECO:0007669"/>
    <property type="project" value="InterPro"/>
</dbReference>
<dbReference type="InterPro" id="IPR035105">
    <property type="entry name" value="Deoxycytidylate_deaminase_dom"/>
</dbReference>
<dbReference type="KEGG" id="whj:H9Q79_11335"/>
<dbReference type="PANTHER" id="PTHR11086:SF18">
    <property type="entry name" value="DEOXYCYTIDYLATE DEAMINASE"/>
    <property type="match status" value="1"/>
</dbReference>
<evidence type="ECO:0000313" key="11">
    <source>
        <dbReference type="Proteomes" id="UP000515860"/>
    </source>
</evidence>
<evidence type="ECO:0000256" key="3">
    <source>
        <dbReference type="ARBA" id="ARBA00022723"/>
    </source>
</evidence>
<keyword evidence="6 8" id="KW-0862">Zinc</keyword>
<keyword evidence="11" id="KW-1185">Reference proteome</keyword>
<evidence type="ECO:0000256" key="1">
    <source>
        <dbReference type="ARBA" id="ARBA00001947"/>
    </source>
</evidence>
<dbReference type="PANTHER" id="PTHR11086">
    <property type="entry name" value="DEOXYCYTIDYLATE DEAMINASE-RELATED"/>
    <property type="match status" value="1"/>
</dbReference>
<dbReference type="RefSeq" id="WP_249328323.1">
    <property type="nucleotide sequence ID" value="NZ_CP060635.1"/>
</dbReference>
<dbReference type="GO" id="GO:0008270">
    <property type="term" value="F:zinc ion binding"/>
    <property type="evidence" value="ECO:0007669"/>
    <property type="project" value="InterPro"/>
</dbReference>
<sequence length="162" mass="18102">MNDKRKDYITWDEYFMAVAKLAGMRSKDPNSQVGACIVSADNKILSMGYNGFPMGCSDDEFPWGRDDEDPLKTKYVYVTHSELNAILNYRGGSLEGAKLYVSLFPCNECAKAIIQAGIKTVIYDSDKYDGTPAVMASKMMFQAAGVQFKKYTPTDRKIEITV</sequence>
<dbReference type="AlphaFoldDB" id="A0A7G9G9N8"/>
<evidence type="ECO:0000259" key="9">
    <source>
        <dbReference type="PROSITE" id="PS51747"/>
    </source>
</evidence>
<dbReference type="EMBL" id="CP060635">
    <property type="protein sequence ID" value="QNM07520.1"/>
    <property type="molecule type" value="Genomic_DNA"/>
</dbReference>
<feature type="binding site" evidence="8">
    <location>
        <position position="80"/>
    </location>
    <ligand>
        <name>Zn(2+)</name>
        <dbReference type="ChEBI" id="CHEBI:29105"/>
        <note>catalytic</note>
    </ligand>
</feature>
<evidence type="ECO:0000256" key="2">
    <source>
        <dbReference type="ARBA" id="ARBA00006576"/>
    </source>
</evidence>
<feature type="domain" description="CMP/dCMP-type deaminase" evidence="9">
    <location>
        <begin position="10"/>
        <end position="148"/>
    </location>
</feature>
<feature type="binding site" evidence="8">
    <location>
        <position position="109"/>
    </location>
    <ligand>
        <name>Zn(2+)</name>
        <dbReference type="ChEBI" id="CHEBI:29105"/>
        <note>catalytic</note>
    </ligand>
</feature>
<evidence type="ECO:0000256" key="4">
    <source>
        <dbReference type="ARBA" id="ARBA00022727"/>
    </source>
</evidence>
<feature type="active site" description="Proton donor" evidence="7">
    <location>
        <position position="82"/>
    </location>
</feature>